<sequence>MQNITIDALLRGKLSCSISFVLLIVKKFSPIFILWLSMLQITHAQEKTVYDVQNLMLDETTADGIISFQTIVPHLTGVANLRHHVYENQELYPMEQKAIETSRDKKHEAHKRWERYMRKLPVYVYIAKDIQNYISVTTEISDHFTVCQKFTDKLVVNIENKNEYPISAEIELETGSIINFPKSKDDVKISYNKNKNITFNYIGNGRATFSLPPKSKVSAIIPVVYSCDGNNGKTNKTDNSQISINHKINLVGYVYNSEKKELYRITSFPVTTSMIKLGYL</sequence>
<evidence type="ECO:0000313" key="2">
    <source>
        <dbReference type="Proteomes" id="UP000464657"/>
    </source>
</evidence>
<dbReference type="Proteomes" id="UP000464657">
    <property type="component" value="Chromosome"/>
</dbReference>
<evidence type="ECO:0000313" key="1">
    <source>
        <dbReference type="EMBL" id="QHI38762.1"/>
    </source>
</evidence>
<protein>
    <submittedName>
        <fullName evidence="1">Uncharacterized protein</fullName>
    </submittedName>
</protein>
<dbReference type="OrthoDB" id="1418065at2"/>
<dbReference type="KEGG" id="kan:IMCC3317_41610"/>
<keyword evidence="2" id="KW-1185">Reference proteome</keyword>
<dbReference type="RefSeq" id="WP_160131296.1">
    <property type="nucleotide sequence ID" value="NZ_CP019288.1"/>
</dbReference>
<reference evidence="1 2" key="1">
    <citation type="journal article" date="2013" name="Int. J. Syst. Evol. Microbiol.">
        <title>Kordia antarctica sp. nov., isolated from Antarctic seawater.</title>
        <authorList>
            <person name="Baek K."/>
            <person name="Choi A."/>
            <person name="Kang I."/>
            <person name="Lee K."/>
            <person name="Cho J.C."/>
        </authorList>
    </citation>
    <scope>NUCLEOTIDE SEQUENCE [LARGE SCALE GENOMIC DNA]</scope>
    <source>
        <strain evidence="1 2">IMCC3317</strain>
    </source>
</reference>
<gene>
    <name evidence="1" type="ORF">IMCC3317_41610</name>
</gene>
<organism evidence="1 2">
    <name type="scientific">Kordia antarctica</name>
    <dbReference type="NCBI Taxonomy" id="1218801"/>
    <lineage>
        <taxon>Bacteria</taxon>
        <taxon>Pseudomonadati</taxon>
        <taxon>Bacteroidota</taxon>
        <taxon>Flavobacteriia</taxon>
        <taxon>Flavobacteriales</taxon>
        <taxon>Flavobacteriaceae</taxon>
        <taxon>Kordia</taxon>
    </lineage>
</organism>
<name>A0A7L4ZQ62_9FLAO</name>
<dbReference type="AlphaFoldDB" id="A0A7L4ZQ62"/>
<dbReference type="EMBL" id="CP019288">
    <property type="protein sequence ID" value="QHI38762.1"/>
    <property type="molecule type" value="Genomic_DNA"/>
</dbReference>
<accession>A0A7L4ZQ62</accession>
<proteinExistence type="predicted"/>